<dbReference type="EMBL" id="LUGH01000098">
    <property type="protein sequence ID" value="OBZ89373.1"/>
    <property type="molecule type" value="Genomic_DNA"/>
</dbReference>
<evidence type="ECO:0000313" key="1">
    <source>
        <dbReference type="EMBL" id="OBZ89373.1"/>
    </source>
</evidence>
<accession>A0A1C7NJP9</accession>
<dbReference type="InParanoid" id="A0A1C7NJP9"/>
<evidence type="ECO:0000313" key="2">
    <source>
        <dbReference type="Proteomes" id="UP000093000"/>
    </source>
</evidence>
<proteinExistence type="predicted"/>
<organism evidence="1 2">
    <name type="scientific">Choanephora cucurbitarum</name>
    <dbReference type="NCBI Taxonomy" id="101091"/>
    <lineage>
        <taxon>Eukaryota</taxon>
        <taxon>Fungi</taxon>
        <taxon>Fungi incertae sedis</taxon>
        <taxon>Mucoromycota</taxon>
        <taxon>Mucoromycotina</taxon>
        <taxon>Mucoromycetes</taxon>
        <taxon>Mucorales</taxon>
        <taxon>Mucorineae</taxon>
        <taxon>Choanephoraceae</taxon>
        <taxon>Choanephoroideae</taxon>
        <taxon>Choanephora</taxon>
    </lineage>
</organism>
<name>A0A1C7NJP9_9FUNG</name>
<gene>
    <name evidence="1" type="ORF">A0J61_02570</name>
</gene>
<dbReference type="AlphaFoldDB" id="A0A1C7NJP9"/>
<dbReference type="Proteomes" id="UP000093000">
    <property type="component" value="Unassembled WGS sequence"/>
</dbReference>
<reference evidence="1 2" key="1">
    <citation type="submission" date="2016-03" db="EMBL/GenBank/DDBJ databases">
        <title>Choanephora cucurbitarum.</title>
        <authorList>
            <person name="Min B."/>
            <person name="Park H."/>
            <person name="Park J.-H."/>
            <person name="Shin H.-D."/>
            <person name="Choi I.-G."/>
        </authorList>
    </citation>
    <scope>NUCLEOTIDE SEQUENCE [LARGE SCALE GENOMIC DNA]</scope>
    <source>
        <strain evidence="1 2">KUS-F28377</strain>
    </source>
</reference>
<keyword evidence="2" id="KW-1185">Reference proteome</keyword>
<comment type="caution">
    <text evidence="1">The sequence shown here is derived from an EMBL/GenBank/DDBJ whole genome shotgun (WGS) entry which is preliminary data.</text>
</comment>
<sequence>MPFRRTEDKSKKPRQERACQDLFPIEEGCSLPVLWQEKRDNGLLPQKCYQKCLKKGLFELPDSIAIASDILHSIINELSVFGRIPLIIKKNAVQETKAHILTGDLAEINSLMYFADTENSKLAHLNQCNQYDITGGFFHGPDEMHSFSNTAELVYGIIVTTLNKPSKYADSLII</sequence>
<protein>
    <submittedName>
        <fullName evidence="1">Uncharacterized protein</fullName>
    </submittedName>
</protein>